<comment type="caution">
    <text evidence="2">The sequence shown here is derived from an EMBL/GenBank/DDBJ whole genome shotgun (WGS) entry which is preliminary data.</text>
</comment>
<evidence type="ECO:0000313" key="3">
    <source>
        <dbReference type="Proteomes" id="UP000694050"/>
    </source>
</evidence>
<feature type="region of interest" description="Disordered" evidence="1">
    <location>
        <begin position="58"/>
        <end position="84"/>
    </location>
</feature>
<protein>
    <submittedName>
        <fullName evidence="2">Uncharacterized protein</fullName>
    </submittedName>
</protein>
<sequence length="84" mass="9309">MQSLSSEQTMFSFSQHLHFIISTTPDIDFGTYLAFLGFSPGFLTQLSDGASEYLGSWRATTGTTDENSSPKSQIPKPNRMNKQP</sequence>
<evidence type="ECO:0000313" key="2">
    <source>
        <dbReference type="EMBL" id="KAG7412323.1"/>
    </source>
</evidence>
<dbReference type="Proteomes" id="UP000694050">
    <property type="component" value="Unassembled WGS sequence"/>
</dbReference>
<feature type="compositionally biased region" description="Polar residues" evidence="1">
    <location>
        <begin position="58"/>
        <end position="72"/>
    </location>
</feature>
<dbReference type="EMBL" id="JAELUQ010000006">
    <property type="protein sequence ID" value="KAG7412323.1"/>
    <property type="molecule type" value="Genomic_DNA"/>
</dbReference>
<accession>A0A8J5TVS2</accession>
<gene>
    <name evidence="2" type="ORF">Forpe1208_v009191</name>
</gene>
<dbReference type="AlphaFoldDB" id="A0A8J5TVS2"/>
<evidence type="ECO:0000256" key="1">
    <source>
        <dbReference type="SAM" id="MobiDB-lite"/>
    </source>
</evidence>
<organism evidence="2 3">
    <name type="scientific">Fusarium oxysporum f. sp. rapae</name>
    <dbReference type="NCBI Taxonomy" id="485398"/>
    <lineage>
        <taxon>Eukaryota</taxon>
        <taxon>Fungi</taxon>
        <taxon>Dikarya</taxon>
        <taxon>Ascomycota</taxon>
        <taxon>Pezizomycotina</taxon>
        <taxon>Sordariomycetes</taxon>
        <taxon>Hypocreomycetidae</taxon>
        <taxon>Hypocreales</taxon>
        <taxon>Nectriaceae</taxon>
        <taxon>Fusarium</taxon>
        <taxon>Fusarium oxysporum species complex</taxon>
    </lineage>
</organism>
<reference evidence="2" key="1">
    <citation type="submission" date="2021-04" db="EMBL/GenBank/DDBJ databases">
        <title>First draft genome resource for Brassicaceae pathogens Fusarium oxysporum f. sp. raphani and Fusarium oxysporum f. sp. rapae.</title>
        <authorList>
            <person name="Asai S."/>
        </authorList>
    </citation>
    <scope>NUCLEOTIDE SEQUENCE</scope>
    <source>
        <strain evidence="2">Tf1208</strain>
    </source>
</reference>
<name>A0A8J5TVS2_FUSOX</name>
<proteinExistence type="predicted"/>